<feature type="domain" description="Metallo-beta-lactamase" evidence="1">
    <location>
        <begin position="50"/>
        <end position="215"/>
    </location>
</feature>
<dbReference type="InterPro" id="IPR052533">
    <property type="entry name" value="WalJ/YycJ-like"/>
</dbReference>
<dbReference type="SUPFAM" id="SSF56281">
    <property type="entry name" value="Metallo-hydrolase/oxidoreductase"/>
    <property type="match status" value="1"/>
</dbReference>
<dbReference type="Proteomes" id="UP000464283">
    <property type="component" value="Chromosome"/>
</dbReference>
<dbReference type="KEGG" id="miw:EER00_01140"/>
<gene>
    <name evidence="2" type="ORF">EER00_01140</name>
</gene>
<dbReference type="PANTHER" id="PTHR47619">
    <property type="entry name" value="METALLO-HYDROLASE YYCJ-RELATED"/>
    <property type="match status" value="1"/>
</dbReference>
<dbReference type="AlphaFoldDB" id="A0A6P1LKR2"/>
<dbReference type="PANTHER" id="PTHR47619:SF1">
    <property type="entry name" value="EXODEOXYRIBONUCLEASE WALJ"/>
    <property type="match status" value="1"/>
</dbReference>
<dbReference type="InterPro" id="IPR001279">
    <property type="entry name" value="Metallo-B-lactamas"/>
</dbReference>
<proteinExistence type="predicted"/>
<accession>A0A6P1LKR2</accession>
<dbReference type="GeneID" id="96866784"/>
<dbReference type="OrthoDB" id="9781189at2"/>
<evidence type="ECO:0000259" key="1">
    <source>
        <dbReference type="Pfam" id="PF12706"/>
    </source>
</evidence>
<name>A0A6P1LKR2_MALIO</name>
<protein>
    <submittedName>
        <fullName evidence="2">MBL fold metallo-hydrolase</fullName>
    </submittedName>
</protein>
<sequence length="256" mass="30086">MVKIFIKVIESSSHGNCIALYDGTSYLILDFGTNYKNIEKFLHANNINNKNISCCLITHAHNDHVCAMKEKISENILYYSTYETKEHLKLKIDNKNVLDNIKLINDYNKWIKVPNSNWKFKAFKTIHNISGSVGYIVKNKNKKLLYFTDSEYFENKLFKKMDCYIVESNYGNSKLNTKAENKKHFNNENHMSIDDAEKFLKKYYSKKTKLFIFSHISKSGLKEKTYIKDLVVILQQKGINAKYIDPYKIMDFNDVF</sequence>
<dbReference type="InterPro" id="IPR036866">
    <property type="entry name" value="RibonucZ/Hydroxyglut_hydro"/>
</dbReference>
<reference evidence="3" key="1">
    <citation type="submission" date="2018-11" db="EMBL/GenBank/DDBJ databases">
        <title>The first complete genome sequence of Mycoplasma iowae strain 695.</title>
        <authorList>
            <person name="Ghanem M."/>
            <person name="El-Gazzar M."/>
        </authorList>
    </citation>
    <scope>NUCLEOTIDE SEQUENCE [LARGE SCALE GENOMIC DNA]</scope>
    <source>
        <strain evidence="3">695</strain>
    </source>
</reference>
<evidence type="ECO:0000313" key="3">
    <source>
        <dbReference type="Proteomes" id="UP000464283"/>
    </source>
</evidence>
<dbReference type="EMBL" id="CP033512">
    <property type="protein sequence ID" value="QHG89503.1"/>
    <property type="molecule type" value="Genomic_DNA"/>
</dbReference>
<dbReference type="RefSeq" id="WP_004025290.1">
    <property type="nucleotide sequence ID" value="NZ_AGFP01000050.1"/>
</dbReference>
<evidence type="ECO:0000313" key="2">
    <source>
        <dbReference type="EMBL" id="QHG89503.1"/>
    </source>
</evidence>
<dbReference type="Pfam" id="PF12706">
    <property type="entry name" value="Lactamase_B_2"/>
    <property type="match status" value="1"/>
</dbReference>
<dbReference type="Gene3D" id="3.60.15.10">
    <property type="entry name" value="Ribonuclease Z/Hydroxyacylglutathione hydrolase-like"/>
    <property type="match status" value="1"/>
</dbReference>
<organism evidence="2 3">
    <name type="scientific">Malacoplasma iowae 695</name>
    <dbReference type="NCBI Taxonomy" id="1048830"/>
    <lineage>
        <taxon>Bacteria</taxon>
        <taxon>Bacillati</taxon>
        <taxon>Mycoplasmatota</taxon>
        <taxon>Mycoplasmoidales</taxon>
        <taxon>Mycoplasmoidaceae</taxon>
        <taxon>Malacoplasma</taxon>
    </lineage>
</organism>